<keyword evidence="2" id="KW-1185">Reference proteome</keyword>
<dbReference type="InterPro" id="IPR015797">
    <property type="entry name" value="NUDIX_hydrolase-like_dom_sf"/>
</dbReference>
<reference evidence="1 2" key="1">
    <citation type="journal article" date="2018" name="Nat. Ecol. Evol.">
        <title>Shark genomes provide insights into elasmobranch evolution and the origin of vertebrates.</title>
        <authorList>
            <person name="Hara Y"/>
            <person name="Yamaguchi K"/>
            <person name="Onimaru K"/>
            <person name="Kadota M"/>
            <person name="Koyanagi M"/>
            <person name="Keeley SD"/>
            <person name="Tatsumi K"/>
            <person name="Tanaka K"/>
            <person name="Motone F"/>
            <person name="Kageyama Y"/>
            <person name="Nozu R"/>
            <person name="Adachi N"/>
            <person name="Nishimura O"/>
            <person name="Nakagawa R"/>
            <person name="Tanegashima C"/>
            <person name="Kiyatake I"/>
            <person name="Matsumoto R"/>
            <person name="Murakumo K"/>
            <person name="Nishida K"/>
            <person name="Terakita A"/>
            <person name="Kuratani S"/>
            <person name="Sato K"/>
            <person name="Hyodo S Kuraku.S."/>
        </authorList>
    </citation>
    <scope>NUCLEOTIDE SEQUENCE [LARGE SCALE GENOMIC DNA]</scope>
</reference>
<dbReference type="Gene3D" id="3.90.79.10">
    <property type="entry name" value="Nucleoside Triphosphate Pyrophosphohydrolase"/>
    <property type="match status" value="1"/>
</dbReference>
<gene>
    <name evidence="1" type="ORF">scyTo_0023642</name>
</gene>
<dbReference type="Proteomes" id="UP000288216">
    <property type="component" value="Unassembled WGS sequence"/>
</dbReference>
<evidence type="ECO:0000313" key="1">
    <source>
        <dbReference type="EMBL" id="GCB83125.1"/>
    </source>
</evidence>
<name>A0A401QCJ5_SCYTO</name>
<dbReference type="AlphaFoldDB" id="A0A401QCJ5"/>
<dbReference type="STRING" id="75743.A0A401QCJ5"/>
<comment type="caution">
    <text evidence="1">The sequence shown here is derived from an EMBL/GenBank/DDBJ whole genome shotgun (WGS) entry which is preliminary data.</text>
</comment>
<protein>
    <recommendedName>
        <fullName evidence="3">Nudix hydrolase domain-containing protein</fullName>
    </recommendedName>
</protein>
<sequence>MSMWVGRRTESKETYPGRLDNLVAGGLSAGLGVKETLIKECEEEACIPKSIATTAKPAGTI</sequence>
<accession>A0A401QCJ5</accession>
<dbReference type="EMBL" id="BFAA01031688">
    <property type="protein sequence ID" value="GCB83125.1"/>
    <property type="molecule type" value="Genomic_DNA"/>
</dbReference>
<feature type="non-terminal residue" evidence="1">
    <location>
        <position position="61"/>
    </location>
</feature>
<evidence type="ECO:0000313" key="2">
    <source>
        <dbReference type="Proteomes" id="UP000288216"/>
    </source>
</evidence>
<proteinExistence type="predicted"/>
<evidence type="ECO:0008006" key="3">
    <source>
        <dbReference type="Google" id="ProtNLM"/>
    </source>
</evidence>
<organism evidence="1 2">
    <name type="scientific">Scyliorhinus torazame</name>
    <name type="common">Cloudy catshark</name>
    <name type="synonym">Catulus torazame</name>
    <dbReference type="NCBI Taxonomy" id="75743"/>
    <lineage>
        <taxon>Eukaryota</taxon>
        <taxon>Metazoa</taxon>
        <taxon>Chordata</taxon>
        <taxon>Craniata</taxon>
        <taxon>Vertebrata</taxon>
        <taxon>Chondrichthyes</taxon>
        <taxon>Elasmobranchii</taxon>
        <taxon>Galeomorphii</taxon>
        <taxon>Galeoidea</taxon>
        <taxon>Carcharhiniformes</taxon>
        <taxon>Scyliorhinidae</taxon>
        <taxon>Scyliorhinus</taxon>
    </lineage>
</organism>
<dbReference type="SUPFAM" id="SSF55811">
    <property type="entry name" value="Nudix"/>
    <property type="match status" value="1"/>
</dbReference>